<comment type="caution">
    <text evidence="7">The sequence shown here is derived from an EMBL/GenBank/DDBJ whole genome shotgun (WGS) entry which is preliminary data.</text>
</comment>
<dbReference type="InterPro" id="IPR011020">
    <property type="entry name" value="HTTM-like"/>
</dbReference>
<keyword evidence="8" id="KW-1185">Reference proteome</keyword>
<dbReference type="PANTHER" id="PTHR39535:SF2">
    <property type="entry name" value="HTTM DOMAIN-CONTAINING PROTEIN"/>
    <property type="match status" value="1"/>
</dbReference>
<feature type="transmembrane region" description="Helical" evidence="5">
    <location>
        <begin position="32"/>
        <end position="50"/>
    </location>
</feature>
<evidence type="ECO:0000256" key="3">
    <source>
        <dbReference type="ARBA" id="ARBA00022989"/>
    </source>
</evidence>
<dbReference type="Pfam" id="PF05090">
    <property type="entry name" value="HTTM"/>
    <property type="match status" value="1"/>
</dbReference>
<comment type="subcellular location">
    <subcellularLocation>
        <location evidence="1">Endomembrane system</location>
        <topology evidence="1">Multi-pass membrane protein</topology>
    </subcellularLocation>
</comment>
<feature type="transmembrane region" description="Helical" evidence="5">
    <location>
        <begin position="150"/>
        <end position="172"/>
    </location>
</feature>
<keyword evidence="4 5" id="KW-0472">Membrane</keyword>
<organism evidence="7 8">
    <name type="scientific">Polyangium mundeleinium</name>
    <dbReference type="NCBI Taxonomy" id="2995306"/>
    <lineage>
        <taxon>Bacteria</taxon>
        <taxon>Pseudomonadati</taxon>
        <taxon>Myxococcota</taxon>
        <taxon>Polyangia</taxon>
        <taxon>Polyangiales</taxon>
        <taxon>Polyangiaceae</taxon>
        <taxon>Polyangium</taxon>
    </lineage>
</organism>
<feature type="transmembrane region" description="Helical" evidence="5">
    <location>
        <begin position="238"/>
        <end position="259"/>
    </location>
</feature>
<evidence type="ECO:0000256" key="2">
    <source>
        <dbReference type="ARBA" id="ARBA00022692"/>
    </source>
</evidence>
<evidence type="ECO:0000256" key="4">
    <source>
        <dbReference type="ARBA" id="ARBA00023136"/>
    </source>
</evidence>
<accession>A0ABT5ESV6</accession>
<evidence type="ECO:0000256" key="1">
    <source>
        <dbReference type="ARBA" id="ARBA00004127"/>
    </source>
</evidence>
<evidence type="ECO:0000256" key="5">
    <source>
        <dbReference type="SAM" id="Phobius"/>
    </source>
</evidence>
<proteinExistence type="predicted"/>
<feature type="transmembrane region" description="Helical" evidence="5">
    <location>
        <begin position="266"/>
        <end position="299"/>
    </location>
</feature>
<reference evidence="7 8" key="1">
    <citation type="submission" date="2022-11" db="EMBL/GenBank/DDBJ databases">
        <title>Minimal conservation of predation-associated metabolite biosynthetic gene clusters underscores biosynthetic potential of Myxococcota including descriptions for ten novel species: Archangium lansinium sp. nov., Myxococcus landrumus sp. nov., Nannocystis bai.</title>
        <authorList>
            <person name="Ahearne A."/>
            <person name="Stevens C."/>
            <person name="Dowd S."/>
        </authorList>
    </citation>
    <scope>NUCLEOTIDE SEQUENCE [LARGE SCALE GENOMIC DNA]</scope>
    <source>
        <strain evidence="7 8">RJM3</strain>
    </source>
</reference>
<dbReference type="EMBL" id="JAQNDO010000001">
    <property type="protein sequence ID" value="MDC0743816.1"/>
    <property type="molecule type" value="Genomic_DNA"/>
</dbReference>
<dbReference type="Proteomes" id="UP001221411">
    <property type="component" value="Unassembled WGS sequence"/>
</dbReference>
<feature type="domain" description="HTTM-like" evidence="6">
    <location>
        <begin position="24"/>
        <end position="303"/>
    </location>
</feature>
<gene>
    <name evidence="7" type="ORF">POL67_20980</name>
</gene>
<evidence type="ECO:0000313" key="8">
    <source>
        <dbReference type="Proteomes" id="UP001221411"/>
    </source>
</evidence>
<dbReference type="SMART" id="SM00752">
    <property type="entry name" value="HTTM"/>
    <property type="match status" value="1"/>
</dbReference>
<evidence type="ECO:0000313" key="7">
    <source>
        <dbReference type="EMBL" id="MDC0743816.1"/>
    </source>
</evidence>
<protein>
    <submittedName>
        <fullName evidence="7">HTTM domain-containing protein</fullName>
    </submittedName>
</protein>
<dbReference type="PANTHER" id="PTHR39535">
    <property type="entry name" value="SPORULATION-DELAYING PROTEIN SDPB"/>
    <property type="match status" value="1"/>
</dbReference>
<keyword evidence="2 5" id="KW-0812">Transmembrane</keyword>
<evidence type="ECO:0000259" key="6">
    <source>
        <dbReference type="SMART" id="SM00752"/>
    </source>
</evidence>
<sequence length="335" mass="36095">MERSILDELAVKARARSALDAFLFAPATARPLAVLRIGLALVLLVQAATLRPEIVDWFSRDGLFQGFGSASGASGASFGPRVHDLLAGLSSLGLDEGSGIRALGAAYVVALALLAVGLCTRLAALLAWFLHWTFMLSADPLGYGVDRYAHIFLFYLIWVPAGRAISLDEMLFRPSSASASAARFGLRVMQIHMAISYLASGLEKASGIDWWDGELLFRALSFPDCKQFEMSWLASYPAIAQLACLGTLAVELGYCVFIWPQRTRRLWLAAILSLHVGIAVFLGLHFFGAIMFVLNFALFGVSAEPRPDQAAFFAGAEGGASSTLTQPGMRRSNAL</sequence>
<feature type="transmembrane region" description="Helical" evidence="5">
    <location>
        <begin position="105"/>
        <end position="130"/>
    </location>
</feature>
<dbReference type="InterPro" id="IPR052964">
    <property type="entry name" value="Sporulation_signal_mat"/>
</dbReference>
<keyword evidence="3 5" id="KW-1133">Transmembrane helix</keyword>
<dbReference type="InterPro" id="IPR053934">
    <property type="entry name" value="HTTM_dom"/>
</dbReference>
<dbReference type="RefSeq" id="WP_271919721.1">
    <property type="nucleotide sequence ID" value="NZ_JAQNDO010000001.1"/>
</dbReference>
<name>A0ABT5ESV6_9BACT</name>